<comment type="caution">
    <text evidence="2">The sequence shown here is derived from an EMBL/GenBank/DDBJ whole genome shotgun (WGS) entry which is preliminary data.</text>
</comment>
<accession>A0A5S4VJ57</accession>
<reference evidence="2 3" key="1">
    <citation type="submission" date="2019-08" db="EMBL/GenBank/DDBJ databases">
        <authorList>
            <person name="Hu J."/>
        </authorList>
    </citation>
    <scope>NUCLEOTIDE SEQUENCE [LARGE SCALE GENOMIC DNA]</scope>
    <source>
        <strain evidence="2 3">NEAU-184</strain>
    </source>
</reference>
<protein>
    <recommendedName>
        <fullName evidence="4">Antigen 84</fullName>
    </recommendedName>
</protein>
<feature type="compositionally biased region" description="Acidic residues" evidence="1">
    <location>
        <begin position="1"/>
        <end position="10"/>
    </location>
</feature>
<organism evidence="2 3">
    <name type="scientific">Agromyces mariniharenae</name>
    <dbReference type="NCBI Taxonomy" id="2604423"/>
    <lineage>
        <taxon>Bacteria</taxon>
        <taxon>Bacillati</taxon>
        <taxon>Actinomycetota</taxon>
        <taxon>Actinomycetes</taxon>
        <taxon>Micrococcales</taxon>
        <taxon>Microbacteriaceae</taxon>
        <taxon>Agromyces</taxon>
    </lineage>
</organism>
<dbReference type="Proteomes" id="UP000325243">
    <property type="component" value="Unassembled WGS sequence"/>
</dbReference>
<evidence type="ECO:0000313" key="2">
    <source>
        <dbReference type="EMBL" id="TYL54165.1"/>
    </source>
</evidence>
<evidence type="ECO:0008006" key="4">
    <source>
        <dbReference type="Google" id="ProtNLM"/>
    </source>
</evidence>
<keyword evidence="3" id="KW-1185">Reference proteome</keyword>
<feature type="region of interest" description="Disordered" evidence="1">
    <location>
        <begin position="1"/>
        <end position="32"/>
    </location>
</feature>
<dbReference type="RefSeq" id="WP_148733628.1">
    <property type="nucleotide sequence ID" value="NZ_VSSB01000001.1"/>
</dbReference>
<feature type="compositionally biased region" description="Low complexity" evidence="1">
    <location>
        <begin position="204"/>
        <end position="214"/>
    </location>
</feature>
<sequence>MSQNETDPDTLADSGADSGSGPEHDLAVAVSHLPDPHSVEFTMKIRGGAYDRLEVDNFMRDLATAIAEVKAAAASTRQELAELRAQKTTQSASGPDSDDEITAGAVGLLTQAQLIADKAVADAEQYARDLVLTARSQYREILERAESTASQAATATIPAEHVPPVPEIEYVRTYAQVAQIQLRSVLEALTEQVDRLGSLPQPSADAGAAPADADAATDEDEGPTGEPDWAPSASGSTAAESH</sequence>
<feature type="compositionally biased region" description="Polar residues" evidence="1">
    <location>
        <begin position="233"/>
        <end position="242"/>
    </location>
</feature>
<dbReference type="AlphaFoldDB" id="A0A5S4VJ57"/>
<dbReference type="EMBL" id="VSSB01000001">
    <property type="protein sequence ID" value="TYL54165.1"/>
    <property type="molecule type" value="Genomic_DNA"/>
</dbReference>
<evidence type="ECO:0000256" key="1">
    <source>
        <dbReference type="SAM" id="MobiDB-lite"/>
    </source>
</evidence>
<gene>
    <name evidence="2" type="ORF">FYC51_11340</name>
</gene>
<evidence type="ECO:0000313" key="3">
    <source>
        <dbReference type="Proteomes" id="UP000325243"/>
    </source>
</evidence>
<feature type="region of interest" description="Disordered" evidence="1">
    <location>
        <begin position="197"/>
        <end position="242"/>
    </location>
</feature>
<name>A0A5S4VJ57_9MICO</name>
<proteinExistence type="predicted"/>